<sequence length="130" mass="14941">MVTTLVSYNPDAGEDTSLDSPKNRPGHIGERVRKEVEVIGRDIIEERGNDQVMSNVRERAKNRTLETVRWDGFLDLAECEWRLRVRSSLQNFRVRGGRRNRHSTTSTHVSRPEKIETGRSISFPHAEGLE</sequence>
<gene>
    <name evidence="2" type="ORF">OIU84_010401</name>
</gene>
<protein>
    <submittedName>
        <fullName evidence="2">Uncharacterized protein</fullName>
    </submittedName>
</protein>
<keyword evidence="3" id="KW-1185">Reference proteome</keyword>
<feature type="region of interest" description="Disordered" evidence="1">
    <location>
        <begin position="1"/>
        <end position="29"/>
    </location>
</feature>
<dbReference type="Proteomes" id="UP001162972">
    <property type="component" value="Chromosome 6"/>
</dbReference>
<organism evidence="2 3">
    <name type="scientific">Salix udensis</name>
    <dbReference type="NCBI Taxonomy" id="889485"/>
    <lineage>
        <taxon>Eukaryota</taxon>
        <taxon>Viridiplantae</taxon>
        <taxon>Streptophyta</taxon>
        <taxon>Embryophyta</taxon>
        <taxon>Tracheophyta</taxon>
        <taxon>Spermatophyta</taxon>
        <taxon>Magnoliopsida</taxon>
        <taxon>eudicotyledons</taxon>
        <taxon>Gunneridae</taxon>
        <taxon>Pentapetalae</taxon>
        <taxon>rosids</taxon>
        <taxon>fabids</taxon>
        <taxon>Malpighiales</taxon>
        <taxon>Salicaceae</taxon>
        <taxon>Saliceae</taxon>
        <taxon>Salix</taxon>
    </lineage>
</organism>
<name>A0AAD6JML1_9ROSI</name>
<evidence type="ECO:0000256" key="1">
    <source>
        <dbReference type="SAM" id="MobiDB-lite"/>
    </source>
</evidence>
<evidence type="ECO:0000313" key="3">
    <source>
        <dbReference type="Proteomes" id="UP001162972"/>
    </source>
</evidence>
<evidence type="ECO:0000313" key="2">
    <source>
        <dbReference type="EMBL" id="KAJ6406879.1"/>
    </source>
</evidence>
<comment type="caution">
    <text evidence="2">The sequence shown here is derived from an EMBL/GenBank/DDBJ whole genome shotgun (WGS) entry which is preliminary data.</text>
</comment>
<reference evidence="2 3" key="1">
    <citation type="journal article" date="2023" name="Int. J. Mol. Sci.">
        <title>De Novo Assembly and Annotation of 11 Diverse Shrub Willow (Salix) Genomes Reveals Novel Gene Organization in Sex-Linked Regions.</title>
        <authorList>
            <person name="Hyden B."/>
            <person name="Feng K."/>
            <person name="Yates T.B."/>
            <person name="Jawdy S."/>
            <person name="Cereghino C."/>
            <person name="Smart L.B."/>
            <person name="Muchero W."/>
        </authorList>
    </citation>
    <scope>NUCLEOTIDE SEQUENCE [LARGE SCALE GENOMIC DNA]</scope>
    <source>
        <tissue evidence="2">Shoot tip</tissue>
    </source>
</reference>
<dbReference type="AlphaFoldDB" id="A0AAD6JML1"/>
<proteinExistence type="predicted"/>
<feature type="region of interest" description="Disordered" evidence="1">
    <location>
        <begin position="94"/>
        <end position="130"/>
    </location>
</feature>
<accession>A0AAD6JML1</accession>
<dbReference type="EMBL" id="JAPFFJ010000016">
    <property type="protein sequence ID" value="KAJ6406879.1"/>
    <property type="molecule type" value="Genomic_DNA"/>
</dbReference>